<keyword evidence="3 6" id="KW-0812">Transmembrane</keyword>
<comment type="caution">
    <text evidence="8">The sequence shown here is derived from an EMBL/GenBank/DDBJ whole genome shotgun (WGS) entry which is preliminary data.</text>
</comment>
<evidence type="ECO:0000256" key="4">
    <source>
        <dbReference type="ARBA" id="ARBA00022989"/>
    </source>
</evidence>
<dbReference type="PRINTS" id="PR00534">
    <property type="entry name" value="MCRFAMILY"/>
</dbReference>
<dbReference type="Proteomes" id="UP001163046">
    <property type="component" value="Unassembled WGS sequence"/>
</dbReference>
<organism evidence="8 9">
    <name type="scientific">Desmophyllum pertusum</name>
    <dbReference type="NCBI Taxonomy" id="174260"/>
    <lineage>
        <taxon>Eukaryota</taxon>
        <taxon>Metazoa</taxon>
        <taxon>Cnidaria</taxon>
        <taxon>Anthozoa</taxon>
        <taxon>Hexacorallia</taxon>
        <taxon>Scleractinia</taxon>
        <taxon>Caryophylliina</taxon>
        <taxon>Caryophylliidae</taxon>
        <taxon>Desmophyllum</taxon>
    </lineage>
</organism>
<feature type="domain" description="G-protein coupled receptors family 1 profile" evidence="7">
    <location>
        <begin position="42"/>
        <end position="278"/>
    </location>
</feature>
<comment type="subcellular location">
    <subcellularLocation>
        <location evidence="1">Cell membrane</location>
        <topology evidence="1">Multi-pass membrane protein</topology>
    </subcellularLocation>
</comment>
<dbReference type="EMBL" id="MU826827">
    <property type="protein sequence ID" value="KAJ7374610.1"/>
    <property type="molecule type" value="Genomic_DNA"/>
</dbReference>
<evidence type="ECO:0000313" key="9">
    <source>
        <dbReference type="Proteomes" id="UP001163046"/>
    </source>
</evidence>
<sequence length="299" mass="34153">MNTTHLACSFLDINLDNTRETQTANIITCVLNAVFSLITCMGNSVILHVIWKTRELHSPSFVLLFCLAASDLLVGLICQPFFVAYKVAELGNDFSVYCPLRMIHSISSWTTSGVSLLTLSAVSIDRLLALTLHLRYNVVVTVPRVIQTIVCLWMFAITAVTLRFWIRNWIIFPVVITLLTFLVTTLSTLKIFQIVRRHQRQIRQQEQSVQINTVNVLKCRKSAVTVLYVYGLFLIVYLPFCATMLVNSFIGYTKRVKIAYDYAATVVFINSFLNPLVYCWRIREIRRAVKSTLRINRAA</sequence>
<feature type="transmembrane region" description="Helical" evidence="6">
    <location>
        <begin position="262"/>
        <end position="280"/>
    </location>
</feature>
<evidence type="ECO:0000256" key="1">
    <source>
        <dbReference type="ARBA" id="ARBA00004651"/>
    </source>
</evidence>
<dbReference type="Pfam" id="PF00001">
    <property type="entry name" value="7tm_1"/>
    <property type="match status" value="2"/>
</dbReference>
<dbReference type="SMART" id="SM01381">
    <property type="entry name" value="7TM_GPCR_Srsx"/>
    <property type="match status" value="1"/>
</dbReference>
<evidence type="ECO:0000256" key="2">
    <source>
        <dbReference type="ARBA" id="ARBA00022475"/>
    </source>
</evidence>
<protein>
    <recommendedName>
        <fullName evidence="7">G-protein coupled receptors family 1 profile domain-containing protein</fullName>
    </recommendedName>
</protein>
<evidence type="ECO:0000256" key="3">
    <source>
        <dbReference type="ARBA" id="ARBA00022692"/>
    </source>
</evidence>
<dbReference type="Gene3D" id="1.20.1070.10">
    <property type="entry name" value="Rhodopsin 7-helix transmembrane proteins"/>
    <property type="match status" value="1"/>
</dbReference>
<dbReference type="AlphaFoldDB" id="A0A9X0CT34"/>
<name>A0A9X0CT34_9CNID</name>
<evidence type="ECO:0000259" key="7">
    <source>
        <dbReference type="PROSITE" id="PS50262"/>
    </source>
</evidence>
<keyword evidence="9" id="KW-1185">Reference proteome</keyword>
<dbReference type="PRINTS" id="PR00237">
    <property type="entry name" value="GPCRRHODOPSN"/>
</dbReference>
<dbReference type="GO" id="GO:0004977">
    <property type="term" value="F:melanocortin receptor activity"/>
    <property type="evidence" value="ECO:0007669"/>
    <property type="project" value="InterPro"/>
</dbReference>
<feature type="transmembrane region" description="Helical" evidence="6">
    <location>
        <begin position="24"/>
        <end position="49"/>
    </location>
</feature>
<dbReference type="InterPro" id="IPR001671">
    <property type="entry name" value="Melcrt_ACTH_rcpt"/>
</dbReference>
<dbReference type="PROSITE" id="PS50262">
    <property type="entry name" value="G_PROTEIN_RECEP_F1_2"/>
    <property type="match status" value="1"/>
</dbReference>
<evidence type="ECO:0000313" key="8">
    <source>
        <dbReference type="EMBL" id="KAJ7374610.1"/>
    </source>
</evidence>
<keyword evidence="4 6" id="KW-1133">Transmembrane helix</keyword>
<dbReference type="OrthoDB" id="5985387at2759"/>
<dbReference type="InterPro" id="IPR000276">
    <property type="entry name" value="GPCR_Rhodpsn"/>
</dbReference>
<dbReference type="GO" id="GO:0005886">
    <property type="term" value="C:plasma membrane"/>
    <property type="evidence" value="ECO:0007669"/>
    <property type="project" value="UniProtKB-SubCell"/>
</dbReference>
<dbReference type="SUPFAM" id="SSF81321">
    <property type="entry name" value="Family A G protein-coupled receptor-like"/>
    <property type="match status" value="1"/>
</dbReference>
<feature type="transmembrane region" description="Helical" evidence="6">
    <location>
        <begin position="170"/>
        <end position="192"/>
    </location>
</feature>
<keyword evidence="2" id="KW-1003">Cell membrane</keyword>
<feature type="transmembrane region" description="Helical" evidence="6">
    <location>
        <begin position="145"/>
        <end position="164"/>
    </location>
</feature>
<gene>
    <name evidence="8" type="ORF">OS493_004948</name>
</gene>
<proteinExistence type="predicted"/>
<feature type="transmembrane region" description="Helical" evidence="6">
    <location>
        <begin position="61"/>
        <end position="82"/>
    </location>
</feature>
<evidence type="ECO:0000256" key="6">
    <source>
        <dbReference type="SAM" id="Phobius"/>
    </source>
</evidence>
<evidence type="ECO:0000256" key="5">
    <source>
        <dbReference type="ARBA" id="ARBA00023136"/>
    </source>
</evidence>
<accession>A0A9X0CT34</accession>
<dbReference type="PANTHER" id="PTHR22750">
    <property type="entry name" value="G-PROTEIN COUPLED RECEPTOR"/>
    <property type="match status" value="1"/>
</dbReference>
<feature type="transmembrane region" description="Helical" evidence="6">
    <location>
        <begin position="227"/>
        <end position="250"/>
    </location>
</feature>
<dbReference type="InterPro" id="IPR017452">
    <property type="entry name" value="GPCR_Rhodpsn_7TM"/>
</dbReference>
<reference evidence="8" key="1">
    <citation type="submission" date="2023-01" db="EMBL/GenBank/DDBJ databases">
        <title>Genome assembly of the deep-sea coral Lophelia pertusa.</title>
        <authorList>
            <person name="Herrera S."/>
            <person name="Cordes E."/>
        </authorList>
    </citation>
    <scope>NUCLEOTIDE SEQUENCE</scope>
    <source>
        <strain evidence="8">USNM1676648</strain>
        <tissue evidence="8">Polyp</tissue>
    </source>
</reference>
<keyword evidence="5 6" id="KW-0472">Membrane</keyword>